<evidence type="ECO:0000313" key="1">
    <source>
        <dbReference type="EMBL" id="KAI9896012.1"/>
    </source>
</evidence>
<accession>A0ACC0US00</accession>
<reference evidence="1" key="1">
    <citation type="submission" date="2022-10" db="EMBL/GenBank/DDBJ databases">
        <title>Complete Genome of Trichothecium roseum strain YXFP-22015, a Plant Pathogen Isolated from Citrus.</title>
        <authorList>
            <person name="Wang Y."/>
            <person name="Zhu L."/>
        </authorList>
    </citation>
    <scope>NUCLEOTIDE SEQUENCE</scope>
    <source>
        <strain evidence="1">YXFP-22015</strain>
    </source>
</reference>
<name>A0ACC0US00_9HYPO</name>
<gene>
    <name evidence="1" type="ORF">N3K66_009081</name>
</gene>
<sequence length="200" mass="21841">MVDAKIKRADAVRKRGPTIIGKTAELGALADIFTFAVYRDLNGNLKSECFVPDGEQPPTDIEILQALRGARSGGSRPPRRRLAKPDMKAHSGFERPSTGHYSQGLSNVATENLISTSVTNSEDFGSYCKEDDESLGTWWASEDNFAFTDVFNAKASGSTTRITSSREDSVKDEGSYTINEWLPAQGACLGFNCLNNSYLE</sequence>
<keyword evidence="2" id="KW-1185">Reference proteome</keyword>
<dbReference type="EMBL" id="CM047950">
    <property type="protein sequence ID" value="KAI9896012.1"/>
    <property type="molecule type" value="Genomic_DNA"/>
</dbReference>
<proteinExistence type="predicted"/>
<protein>
    <submittedName>
        <fullName evidence="1">Uncharacterized protein</fullName>
    </submittedName>
</protein>
<comment type="caution">
    <text evidence="1">The sequence shown here is derived from an EMBL/GenBank/DDBJ whole genome shotgun (WGS) entry which is preliminary data.</text>
</comment>
<dbReference type="Proteomes" id="UP001163324">
    <property type="component" value="Chromosome 11"/>
</dbReference>
<organism evidence="1 2">
    <name type="scientific">Trichothecium roseum</name>
    <dbReference type="NCBI Taxonomy" id="47278"/>
    <lineage>
        <taxon>Eukaryota</taxon>
        <taxon>Fungi</taxon>
        <taxon>Dikarya</taxon>
        <taxon>Ascomycota</taxon>
        <taxon>Pezizomycotina</taxon>
        <taxon>Sordariomycetes</taxon>
        <taxon>Hypocreomycetidae</taxon>
        <taxon>Hypocreales</taxon>
        <taxon>Hypocreales incertae sedis</taxon>
        <taxon>Trichothecium</taxon>
    </lineage>
</organism>
<evidence type="ECO:0000313" key="2">
    <source>
        <dbReference type="Proteomes" id="UP001163324"/>
    </source>
</evidence>